<protein>
    <recommendedName>
        <fullName evidence="4">UDP-glucose 4-epimerase</fullName>
        <ecNumber evidence="4">5.1.3.2</ecNumber>
    </recommendedName>
</protein>
<comment type="pathway">
    <text evidence="3">Carbohydrate metabolism; galactose metabolism.</text>
</comment>
<reference evidence="10 11" key="1">
    <citation type="journal article" date="2017" name="Int. J. Parasitol.">
        <title>The genome of the protozoan parasite Cystoisospora suis and a reverse vaccinology approach to identify vaccine candidates.</title>
        <authorList>
            <person name="Palmieri N."/>
            <person name="Shrestha A."/>
            <person name="Ruttkowski B."/>
            <person name="Beck T."/>
            <person name="Vogl C."/>
            <person name="Tomley F."/>
            <person name="Blake D.P."/>
            <person name="Joachim A."/>
        </authorList>
    </citation>
    <scope>NUCLEOTIDE SEQUENCE [LARGE SCALE GENOMIC DNA]</scope>
    <source>
        <strain evidence="10 11">Wien I</strain>
    </source>
</reference>
<keyword evidence="11" id="KW-1185">Reference proteome</keyword>
<evidence type="ECO:0000256" key="2">
    <source>
        <dbReference type="ARBA" id="ARBA00001911"/>
    </source>
</evidence>
<feature type="region of interest" description="Disordered" evidence="8">
    <location>
        <begin position="326"/>
        <end position="351"/>
    </location>
</feature>
<proteinExistence type="predicted"/>
<dbReference type="EMBL" id="MIGC01007012">
    <property type="protein sequence ID" value="PHJ15925.1"/>
    <property type="molecule type" value="Genomic_DNA"/>
</dbReference>
<dbReference type="Pfam" id="PF01370">
    <property type="entry name" value="Epimerase"/>
    <property type="match status" value="1"/>
</dbReference>
<evidence type="ECO:0000256" key="3">
    <source>
        <dbReference type="ARBA" id="ARBA00004947"/>
    </source>
</evidence>
<comment type="catalytic activity">
    <reaction evidence="1">
        <text>UDP-alpha-D-glucose = UDP-alpha-D-galactose</text>
        <dbReference type="Rhea" id="RHEA:22168"/>
        <dbReference type="ChEBI" id="CHEBI:58885"/>
        <dbReference type="ChEBI" id="CHEBI:66914"/>
        <dbReference type="EC" id="5.1.3.2"/>
    </reaction>
</comment>
<keyword evidence="6" id="KW-0299">Galactose metabolism</keyword>
<gene>
    <name evidence="10" type="ORF">CSUI_010262</name>
</gene>
<evidence type="ECO:0000256" key="6">
    <source>
        <dbReference type="ARBA" id="ARBA00023144"/>
    </source>
</evidence>
<evidence type="ECO:0000256" key="8">
    <source>
        <dbReference type="SAM" id="MobiDB-lite"/>
    </source>
</evidence>
<evidence type="ECO:0000256" key="5">
    <source>
        <dbReference type="ARBA" id="ARBA00023027"/>
    </source>
</evidence>
<keyword evidence="5" id="KW-0520">NAD</keyword>
<evidence type="ECO:0000259" key="9">
    <source>
        <dbReference type="Pfam" id="PF01370"/>
    </source>
</evidence>
<comment type="caution">
    <text evidence="10">The sequence shown here is derived from an EMBL/GenBank/DDBJ whole genome shotgun (WGS) entry which is preliminary data.</text>
</comment>
<evidence type="ECO:0000256" key="7">
    <source>
        <dbReference type="ARBA" id="ARBA00023235"/>
    </source>
</evidence>
<evidence type="ECO:0000256" key="4">
    <source>
        <dbReference type="ARBA" id="ARBA00013189"/>
    </source>
</evidence>
<keyword evidence="7" id="KW-0413">Isomerase</keyword>
<keyword evidence="6" id="KW-0119">Carbohydrate metabolism</keyword>
<dbReference type="GeneID" id="94433578"/>
<comment type="cofactor">
    <cofactor evidence="2">
        <name>NAD(+)</name>
        <dbReference type="ChEBI" id="CHEBI:57540"/>
    </cofactor>
</comment>
<dbReference type="RefSeq" id="XP_067917657.1">
    <property type="nucleotide sequence ID" value="XM_068070367.1"/>
</dbReference>
<organism evidence="10 11">
    <name type="scientific">Cystoisospora suis</name>
    <dbReference type="NCBI Taxonomy" id="483139"/>
    <lineage>
        <taxon>Eukaryota</taxon>
        <taxon>Sar</taxon>
        <taxon>Alveolata</taxon>
        <taxon>Apicomplexa</taxon>
        <taxon>Conoidasida</taxon>
        <taxon>Coccidia</taxon>
        <taxon>Eucoccidiorida</taxon>
        <taxon>Eimeriorina</taxon>
        <taxon>Sarcocystidae</taxon>
        <taxon>Cystoisospora</taxon>
    </lineage>
</organism>
<dbReference type="GO" id="GO:0005829">
    <property type="term" value="C:cytosol"/>
    <property type="evidence" value="ECO:0007669"/>
    <property type="project" value="TreeGrafter"/>
</dbReference>
<dbReference type="Gene3D" id="3.40.50.720">
    <property type="entry name" value="NAD(P)-binding Rossmann-like Domain"/>
    <property type="match status" value="1"/>
</dbReference>
<dbReference type="Proteomes" id="UP000221165">
    <property type="component" value="Unassembled WGS sequence"/>
</dbReference>
<accession>A0A2C6KHF8</accession>
<dbReference type="AlphaFoldDB" id="A0A2C6KHF8"/>
<dbReference type="Gene3D" id="3.90.25.10">
    <property type="entry name" value="UDP-galactose 4-epimerase, domain 1"/>
    <property type="match status" value="1"/>
</dbReference>
<dbReference type="EC" id="5.1.3.2" evidence="4"/>
<dbReference type="OrthoDB" id="9402762at2759"/>
<name>A0A2C6KHF8_9APIC</name>
<dbReference type="InterPro" id="IPR036291">
    <property type="entry name" value="NAD(P)-bd_dom_sf"/>
</dbReference>
<dbReference type="GO" id="GO:0006012">
    <property type="term" value="P:galactose metabolic process"/>
    <property type="evidence" value="ECO:0007669"/>
    <property type="project" value="UniProtKB-KW"/>
</dbReference>
<dbReference type="PANTHER" id="PTHR43725">
    <property type="entry name" value="UDP-GLUCOSE 4-EPIMERASE"/>
    <property type="match status" value="1"/>
</dbReference>
<dbReference type="VEuPathDB" id="ToxoDB:CSUI_010262"/>
<sequence>MRRILLGESVCLEGGTFCLDSRTSGLFCGVAVRPKRSPECITAADHPPKGDSPSFPWRLAYVRLELVGFNSKPRKSYLRRAPEKGRLHAGAASVLSPRCRATRAQHHGNKRNPVERDSPQHSLLLDRGFTVGILDNLCNSSLEVLRRIRIVTNKEEEDPTFQFFNIDLRDEAALKKLFEENRFDAVIHYAGLKSVSESLQLALDYYSTNVGGTLNLLRAMDATGCRRLVFSSSAAVYKLKAERIVETDPLGAATPYGRTKMMIEQILQDLHASDRRWRISILRYFNPVGAHASGLLGESPDLPSNLVPFLQHVAVGRQPHLNVFGTDWDTPDGTGDTRKDSVFSKGRGGSC</sequence>
<feature type="domain" description="NAD-dependent epimerase/dehydratase" evidence="9">
    <location>
        <begin position="133"/>
        <end position="324"/>
    </location>
</feature>
<dbReference type="InterPro" id="IPR001509">
    <property type="entry name" value="Epimerase_deHydtase"/>
</dbReference>
<dbReference type="SUPFAM" id="SSF51735">
    <property type="entry name" value="NAD(P)-binding Rossmann-fold domains"/>
    <property type="match status" value="1"/>
</dbReference>
<dbReference type="PANTHER" id="PTHR43725:SF47">
    <property type="entry name" value="UDP-GLUCOSE 4-EPIMERASE"/>
    <property type="match status" value="1"/>
</dbReference>
<evidence type="ECO:0000256" key="1">
    <source>
        <dbReference type="ARBA" id="ARBA00000083"/>
    </source>
</evidence>
<evidence type="ECO:0000313" key="11">
    <source>
        <dbReference type="Proteomes" id="UP000221165"/>
    </source>
</evidence>
<dbReference type="GO" id="GO:0003978">
    <property type="term" value="F:UDP-glucose 4-epimerase activity"/>
    <property type="evidence" value="ECO:0007669"/>
    <property type="project" value="UniProtKB-EC"/>
</dbReference>
<evidence type="ECO:0000313" key="10">
    <source>
        <dbReference type="EMBL" id="PHJ15925.1"/>
    </source>
</evidence>